<dbReference type="AlphaFoldDB" id="A0A449BIY5"/>
<proteinExistence type="predicted"/>
<dbReference type="Gene3D" id="2.160.20.120">
    <property type="match status" value="2"/>
</dbReference>
<evidence type="ECO:0000313" key="2">
    <source>
        <dbReference type="EMBL" id="VEU82431.1"/>
    </source>
</evidence>
<dbReference type="Proteomes" id="UP000290909">
    <property type="component" value="Chromosome"/>
</dbReference>
<reference evidence="2" key="1">
    <citation type="submission" date="2019-01" db="EMBL/GenBank/DDBJ databases">
        <authorList>
            <consortium name="Pathogen Informatics"/>
        </authorList>
    </citation>
    <scope>NUCLEOTIDE SEQUENCE [LARGE SCALE GENOMIC DNA]</scope>
    <source>
        <strain evidence="2">NCTC10172</strain>
    </source>
</reference>
<dbReference type="RefSeq" id="WP_035368081.1">
    <property type="nucleotide sequence ID" value="NZ_LR215050.1"/>
</dbReference>
<organism evidence="2 3">
    <name type="scientific">Acholeplasma hippikon</name>
    <dbReference type="NCBI Taxonomy" id="264636"/>
    <lineage>
        <taxon>Bacteria</taxon>
        <taxon>Bacillati</taxon>
        <taxon>Mycoplasmatota</taxon>
        <taxon>Mollicutes</taxon>
        <taxon>Acholeplasmatales</taxon>
        <taxon>Acholeplasmataceae</taxon>
        <taxon>Acholeplasma</taxon>
    </lineage>
</organism>
<sequence length="311" mass="34179">MIKKLFMFILLIGALFITVGIISAGGNIKKFLEEFSSDDDFVYGEKIGSEEVLAIDVDLQSANLVIHQYDKAGYKVDYYESEYNTKNVTYDDGKLYIKNEVKPRLKWFKFNMNSRTLNTINLYIPEGFNGFANIQTLSGNVTIDSFNFDKLVIDVTSGNIKVSNLDVLTDTKLTTTSGNISVSTLKTTSLEVKATSGKLNLSQIETEAELKITTTSGDIQLNDSKTPSLVARASSGNIHIIDVDTDSIKASLSSGNAKIKVFGYIEDYQIDAETSSGNVYFQGRKINGSIISTKGPKILKVNCSSGNIRID</sequence>
<dbReference type="Pfam" id="PF13349">
    <property type="entry name" value="DUF4097"/>
    <property type="match status" value="1"/>
</dbReference>
<keyword evidence="3" id="KW-1185">Reference proteome</keyword>
<feature type="domain" description="DUF4097" evidence="1">
    <location>
        <begin position="54"/>
        <end position="310"/>
    </location>
</feature>
<dbReference type="EMBL" id="LR215050">
    <property type="protein sequence ID" value="VEU82431.1"/>
    <property type="molecule type" value="Genomic_DNA"/>
</dbReference>
<accession>A0A449BIY5</accession>
<dbReference type="KEGG" id="ahk:NCTC10172_00442"/>
<name>A0A449BIY5_9MOLU</name>
<protein>
    <recommendedName>
        <fullName evidence="1">DUF4097 domain-containing protein</fullName>
    </recommendedName>
</protein>
<dbReference type="STRING" id="1408416.GCA_000702765_00048"/>
<dbReference type="InterPro" id="IPR025164">
    <property type="entry name" value="Toastrack_DUF4097"/>
</dbReference>
<evidence type="ECO:0000313" key="3">
    <source>
        <dbReference type="Proteomes" id="UP000290909"/>
    </source>
</evidence>
<evidence type="ECO:0000259" key="1">
    <source>
        <dbReference type="Pfam" id="PF13349"/>
    </source>
</evidence>
<gene>
    <name evidence="2" type="ORF">NCTC10172_00442</name>
</gene>